<protein>
    <submittedName>
        <fullName evidence="2">Lycopene beta-cyclase</fullName>
    </submittedName>
</protein>
<dbReference type="AlphaFoldDB" id="K6WZ54"/>
<dbReference type="InterPro" id="IPR036188">
    <property type="entry name" value="FAD/NAD-bd_sf"/>
</dbReference>
<dbReference type="SUPFAM" id="SSF51971">
    <property type="entry name" value="Nucleotide-binding domain"/>
    <property type="match status" value="1"/>
</dbReference>
<accession>K6WZ54</accession>
<sequence length="426" mass="45043">MLGMAERRWDVAVVGLGPAGRALAHRLIRTGLSVLVIDPDPGRPWRQTLGGWSRQLPAWLPVEAVGARAQNPVIRAEASYPIRAGYAVLDNAALARALDLTGAELQERAASDLVNVPARVVVDARGAVPASSQRPRRLPLQRAIGVLVEPHLAAPVLAGDEAVLMDWRPFDGAPAWAATSPTFLYAIPMPDGRILLEETCLAGAPGPDHPELDRRLRVRLARHGIGGPGVDDAEIERVSIPMLRAPRGRGPNGQGVAGQGLSSQGLSGRDLVALDRGRPGVRFPGLGGHHQSARAGGSQVATGPLVVRFGAAGAQHNPITGYSAFASLAAVDNFVERITGAVREGSRLAVPGGPPLARHAALRALLRLSPDDTLALFDAFGRLPAQRQYDILDARATDRHLIAALTAQFRRLPPRSALALLRATTI</sequence>
<dbReference type="eggNOG" id="COG0644">
    <property type="taxonomic scope" value="Bacteria"/>
</dbReference>
<keyword evidence="3" id="KW-1185">Reference proteome</keyword>
<dbReference type="Pfam" id="PF05834">
    <property type="entry name" value="Lycopene_cycl"/>
    <property type="match status" value="2"/>
</dbReference>
<evidence type="ECO:0000256" key="1">
    <source>
        <dbReference type="SAM" id="MobiDB-lite"/>
    </source>
</evidence>
<name>K6WZ54_9MICO</name>
<dbReference type="STRING" id="1184609.KILIM_066_00180"/>
<dbReference type="Gene3D" id="3.50.50.60">
    <property type="entry name" value="FAD/NAD(P)-binding domain"/>
    <property type="match status" value="1"/>
</dbReference>
<proteinExistence type="predicted"/>
<dbReference type="EMBL" id="BAHD01000066">
    <property type="protein sequence ID" value="GAB97377.1"/>
    <property type="molecule type" value="Genomic_DNA"/>
</dbReference>
<reference evidence="2 3" key="1">
    <citation type="submission" date="2012-08" db="EMBL/GenBank/DDBJ databases">
        <title>Whole genome shotgun sequence of Kineosphaera limosa NBRC 100340.</title>
        <authorList>
            <person name="Yoshida I."/>
            <person name="Isaki S."/>
            <person name="Hosoyama A."/>
            <person name="Tsuchikane K."/>
            <person name="Katsumata H."/>
            <person name="Ando Y."/>
            <person name="Ohji S."/>
            <person name="Hamada M."/>
            <person name="Tamura T."/>
            <person name="Yamazoe A."/>
            <person name="Yamazaki S."/>
            <person name="Fujita N."/>
        </authorList>
    </citation>
    <scope>NUCLEOTIDE SEQUENCE [LARGE SCALE GENOMIC DNA]</scope>
    <source>
        <strain evidence="2 3">NBRC 100340</strain>
    </source>
</reference>
<comment type="caution">
    <text evidence="2">The sequence shown here is derived from an EMBL/GenBank/DDBJ whole genome shotgun (WGS) entry which is preliminary data.</text>
</comment>
<dbReference type="PANTHER" id="PTHR39757:SF5">
    <property type="entry name" value="OS02G0190600 PROTEIN"/>
    <property type="match status" value="1"/>
</dbReference>
<dbReference type="PANTHER" id="PTHR39757">
    <property type="match status" value="1"/>
</dbReference>
<gene>
    <name evidence="2" type="primary">crtL</name>
    <name evidence="2" type="ORF">KILIM_066_00180</name>
</gene>
<organism evidence="2 3">
    <name type="scientific">Kineosphaera limosa NBRC 100340</name>
    <dbReference type="NCBI Taxonomy" id="1184609"/>
    <lineage>
        <taxon>Bacteria</taxon>
        <taxon>Bacillati</taxon>
        <taxon>Actinomycetota</taxon>
        <taxon>Actinomycetes</taxon>
        <taxon>Micrococcales</taxon>
        <taxon>Dermatophilaceae</taxon>
        <taxon>Kineosphaera</taxon>
    </lineage>
</organism>
<feature type="region of interest" description="Disordered" evidence="1">
    <location>
        <begin position="245"/>
        <end position="264"/>
    </location>
</feature>
<evidence type="ECO:0000313" key="3">
    <source>
        <dbReference type="Proteomes" id="UP000008366"/>
    </source>
</evidence>
<evidence type="ECO:0000313" key="2">
    <source>
        <dbReference type="EMBL" id="GAB97377.1"/>
    </source>
</evidence>
<dbReference type="Proteomes" id="UP000008366">
    <property type="component" value="Unassembled WGS sequence"/>
</dbReference>